<accession>A0A2S0N6M1</accession>
<dbReference type="KEGG" id="phr:C6569_00370"/>
<dbReference type="AlphaFoldDB" id="A0A2S0N6M1"/>
<dbReference type="Proteomes" id="UP000237889">
    <property type="component" value="Chromosome"/>
</dbReference>
<name>A0A2S0N6M1_9HYPH</name>
<proteinExistence type="predicted"/>
<protein>
    <submittedName>
        <fullName evidence="1">DNA-binding protein</fullName>
    </submittedName>
</protein>
<evidence type="ECO:0000313" key="2">
    <source>
        <dbReference type="Proteomes" id="UP000237889"/>
    </source>
</evidence>
<sequence length="129" mass="14600">MAEAKYEDALLLLSHRRPSNAFYMAGYAVEIGFKACIALQFAAHSIPDRRFVSAVYTHSLKELVGLAGLTGEMKQRQVDDVQFAANWSVVVQWSEESRYRMIDELTASSMIDAVGNRNHGVLPWLKLHW</sequence>
<keyword evidence="1" id="KW-0238">DNA-binding</keyword>
<organism evidence="1 2">
    <name type="scientific">Phreatobacter cathodiphilus</name>
    <dbReference type="NCBI Taxonomy" id="1868589"/>
    <lineage>
        <taxon>Bacteria</taxon>
        <taxon>Pseudomonadati</taxon>
        <taxon>Pseudomonadota</taxon>
        <taxon>Alphaproteobacteria</taxon>
        <taxon>Hyphomicrobiales</taxon>
        <taxon>Phreatobacteraceae</taxon>
        <taxon>Phreatobacter</taxon>
    </lineage>
</organism>
<gene>
    <name evidence="1" type="ORF">C6569_00370</name>
</gene>
<dbReference type="EMBL" id="CP027668">
    <property type="protein sequence ID" value="AVO43657.1"/>
    <property type="molecule type" value="Genomic_DNA"/>
</dbReference>
<reference evidence="1 2" key="1">
    <citation type="submission" date="2018-03" db="EMBL/GenBank/DDBJ databases">
        <title>Genome sequencing of Phreatobacter sp.</title>
        <authorList>
            <person name="Kim S.-J."/>
            <person name="Heo J."/>
            <person name="Kwon S.-W."/>
        </authorList>
    </citation>
    <scope>NUCLEOTIDE SEQUENCE [LARGE SCALE GENOMIC DNA]</scope>
    <source>
        <strain evidence="1 2">S-12</strain>
    </source>
</reference>
<keyword evidence="2" id="KW-1185">Reference proteome</keyword>
<dbReference type="GO" id="GO:0003677">
    <property type="term" value="F:DNA binding"/>
    <property type="evidence" value="ECO:0007669"/>
    <property type="project" value="UniProtKB-KW"/>
</dbReference>
<evidence type="ECO:0000313" key="1">
    <source>
        <dbReference type="EMBL" id="AVO43657.1"/>
    </source>
</evidence>